<evidence type="ECO:0000256" key="3">
    <source>
        <dbReference type="SAM" id="MobiDB-lite"/>
    </source>
</evidence>
<dbReference type="Gene3D" id="3.40.50.300">
    <property type="entry name" value="P-loop containing nucleotide triphosphate hydrolases"/>
    <property type="match status" value="1"/>
</dbReference>
<dbReference type="EMBL" id="WJKJ01000047">
    <property type="protein sequence ID" value="MBD3363894.1"/>
    <property type="molecule type" value="Genomic_DNA"/>
</dbReference>
<protein>
    <recommendedName>
        <fullName evidence="4">RecF/RecN/SMC N-terminal domain-containing protein</fullName>
    </recommendedName>
</protein>
<dbReference type="SUPFAM" id="SSF75553">
    <property type="entry name" value="Smc hinge domain"/>
    <property type="match status" value="1"/>
</dbReference>
<evidence type="ECO:0000259" key="4">
    <source>
        <dbReference type="Pfam" id="PF02463"/>
    </source>
</evidence>
<dbReference type="SUPFAM" id="SSF57997">
    <property type="entry name" value="Tropomyosin"/>
    <property type="match status" value="1"/>
</dbReference>
<evidence type="ECO:0000256" key="2">
    <source>
        <dbReference type="SAM" id="Coils"/>
    </source>
</evidence>
<dbReference type="GO" id="GO:0016887">
    <property type="term" value="F:ATP hydrolysis activity"/>
    <property type="evidence" value="ECO:0007669"/>
    <property type="project" value="InterPro"/>
</dbReference>
<gene>
    <name evidence="5" type="ORF">GF359_01630</name>
</gene>
<dbReference type="SUPFAM" id="SSF52540">
    <property type="entry name" value="P-loop containing nucleoside triphosphate hydrolases"/>
    <property type="match status" value="1"/>
</dbReference>
<evidence type="ECO:0000313" key="6">
    <source>
        <dbReference type="Proteomes" id="UP000630660"/>
    </source>
</evidence>
<feature type="coiled-coil region" evidence="2">
    <location>
        <begin position="443"/>
        <end position="568"/>
    </location>
</feature>
<dbReference type="InterPro" id="IPR003395">
    <property type="entry name" value="RecF/RecN/SMC_N"/>
</dbReference>
<evidence type="ECO:0000313" key="5">
    <source>
        <dbReference type="EMBL" id="MBD3363894.1"/>
    </source>
</evidence>
<dbReference type="PIRSF" id="PIRSF005719">
    <property type="entry name" value="SMC"/>
    <property type="match status" value="1"/>
</dbReference>
<dbReference type="Gene3D" id="1.10.287.1490">
    <property type="match status" value="2"/>
</dbReference>
<name>A0A9D5K880_UNCW3</name>
<accession>A0A9D5K880</accession>
<dbReference type="InterPro" id="IPR024704">
    <property type="entry name" value="SMC"/>
</dbReference>
<evidence type="ECO:0000256" key="1">
    <source>
        <dbReference type="ARBA" id="ARBA00023054"/>
    </source>
</evidence>
<organism evidence="5 6">
    <name type="scientific">candidate division WOR-3 bacterium</name>
    <dbReference type="NCBI Taxonomy" id="2052148"/>
    <lineage>
        <taxon>Bacteria</taxon>
        <taxon>Bacteria division WOR-3</taxon>
    </lineage>
</organism>
<dbReference type="GO" id="GO:0051276">
    <property type="term" value="P:chromosome organization"/>
    <property type="evidence" value="ECO:0007669"/>
    <property type="project" value="InterPro"/>
</dbReference>
<proteinExistence type="predicted"/>
<keyword evidence="1 2" id="KW-0175">Coiled coil</keyword>
<sequence>YTELRSAIAGLESLKMKTRFEVLSEDIAQKRAKADRLEEKEKELLLKIEELRSFLKAKDDELGNLMAVERKARSNLDEINTGLADVAADISAASTRSRSLDENLARNESERKKAEGRMESLEAEIVRLTAAEESAKGKREAREEELMQARSKLSAEEENLARLRIRVRDLRADIKGINNRLAKASEGYAQTKTRRENSISLAEVAEEELNKITARREELADEAREMKEGLAETESRLASYRSRISEQEAKLEGITDDISGAEKDRQAAIERHSRLTGERSSLKDRLEDKSRQTLRRRLGKAFRGRMEELIVYPDEFEAALEAVLYDILGFAAASAIPEVADISLEGQAGLVVDRSLKPFNAPRPSDRRIVSWLADEVKVKKGAPGLLGRRLEGWAIVKIEDLLGISQDYPEFSFVTREGAAVRADGVTLLGKPKGALADLRKLKGLDSRIKDLDSEISGLEKKLTSLNRMRGDTRKNLDKTRDDFLAERSRIQFLASEYERAASRVEEITRERDRLRSERDKRIADSREAGERLTELSGKVANLTEERTEKERELSGLEERLLEEESTLRDKLSGLNSYLLAVGHAEDEERSTREAKERLIKEVEGLKQVCEELEGENTRMVEETAKLKDRLVRLEETREKLSAGREEERAKLGGIDTTKIIETKREHEEKLSTLEADLGNLRNELIGIRTDMVLLEKEHAELEQDIVPVDEETEGLSLEEIDEKLDDAVRRLQGLGPVNEYAEVQYPEEKAEYDRLKAQHQDVTAAAETLRGIISQIDTEARARFETTFRAVRQEFRRTFIYFFPGGEADLKFSEPDDPFNSPVEITARPEGKQLKRLSQLSDGERTMLGISLLFSFYAVKPAPFLFIDELDAPLDDTNVLKFASYLAHIKDKIQVFVITHNKRTMEKADTIYGVTMEEPGLSRIISVRLRDVKRHHVAVEET</sequence>
<reference evidence="5" key="1">
    <citation type="submission" date="2019-11" db="EMBL/GenBank/DDBJ databases">
        <title>Microbial mats filling the niche in hypersaline microbial mats.</title>
        <authorList>
            <person name="Wong H.L."/>
            <person name="Macleod F.I."/>
            <person name="White R.A. III"/>
            <person name="Burns B.P."/>
        </authorList>
    </citation>
    <scope>NUCLEOTIDE SEQUENCE</scope>
    <source>
        <strain evidence="5">Bin_327</strain>
    </source>
</reference>
<feature type="compositionally biased region" description="Basic and acidic residues" evidence="3">
    <location>
        <begin position="98"/>
        <end position="117"/>
    </location>
</feature>
<feature type="non-terminal residue" evidence="5">
    <location>
        <position position="1"/>
    </location>
</feature>
<dbReference type="InterPro" id="IPR027417">
    <property type="entry name" value="P-loop_NTPase"/>
</dbReference>
<dbReference type="Proteomes" id="UP000630660">
    <property type="component" value="Unassembled WGS sequence"/>
</dbReference>
<feature type="domain" description="RecF/RecN/SMC N-terminal" evidence="4">
    <location>
        <begin position="438"/>
        <end position="923"/>
    </location>
</feature>
<feature type="region of interest" description="Disordered" evidence="3">
    <location>
        <begin position="97"/>
        <end position="117"/>
    </location>
</feature>
<dbReference type="AlphaFoldDB" id="A0A9D5K880"/>
<dbReference type="InterPro" id="IPR036277">
    <property type="entry name" value="SMC_hinge_sf"/>
</dbReference>
<dbReference type="GO" id="GO:0005694">
    <property type="term" value="C:chromosome"/>
    <property type="evidence" value="ECO:0007669"/>
    <property type="project" value="InterPro"/>
</dbReference>
<dbReference type="Pfam" id="PF02463">
    <property type="entry name" value="SMC_N"/>
    <property type="match status" value="1"/>
</dbReference>
<feature type="coiled-coil region" evidence="2">
    <location>
        <begin position="20"/>
        <end position="54"/>
    </location>
</feature>
<comment type="caution">
    <text evidence="5">The sequence shown here is derived from an EMBL/GenBank/DDBJ whole genome shotgun (WGS) entry which is preliminary data.</text>
</comment>
<feature type="coiled-coil region" evidence="2">
    <location>
        <begin position="597"/>
        <end position="706"/>
    </location>
</feature>
<dbReference type="GO" id="GO:0005524">
    <property type="term" value="F:ATP binding"/>
    <property type="evidence" value="ECO:0007669"/>
    <property type="project" value="InterPro"/>
</dbReference>
<dbReference type="PANTHER" id="PTHR43977">
    <property type="entry name" value="STRUCTURAL MAINTENANCE OF CHROMOSOMES PROTEIN 3"/>
    <property type="match status" value="1"/>
</dbReference>